<gene>
    <name evidence="1" type="ORF">EZS28_005577</name>
</gene>
<proteinExistence type="predicted"/>
<dbReference type="AlphaFoldDB" id="A0A5J4WV14"/>
<evidence type="ECO:0000313" key="2">
    <source>
        <dbReference type="Proteomes" id="UP000324800"/>
    </source>
</evidence>
<dbReference type="Proteomes" id="UP000324800">
    <property type="component" value="Unassembled WGS sequence"/>
</dbReference>
<name>A0A5J4WV14_9EUKA</name>
<protein>
    <submittedName>
        <fullName evidence="1">Uncharacterized protein</fullName>
    </submittedName>
</protein>
<dbReference type="EMBL" id="SNRW01000858">
    <property type="protein sequence ID" value="KAA6398897.1"/>
    <property type="molecule type" value="Genomic_DNA"/>
</dbReference>
<comment type="caution">
    <text evidence="1">The sequence shown here is derived from an EMBL/GenBank/DDBJ whole genome shotgun (WGS) entry which is preliminary data.</text>
</comment>
<reference evidence="1 2" key="1">
    <citation type="submission" date="2019-03" db="EMBL/GenBank/DDBJ databases">
        <title>Single cell metagenomics reveals metabolic interactions within the superorganism composed of flagellate Streblomastix strix and complex community of Bacteroidetes bacteria on its surface.</title>
        <authorList>
            <person name="Treitli S.C."/>
            <person name="Kolisko M."/>
            <person name="Husnik F."/>
            <person name="Keeling P."/>
            <person name="Hampl V."/>
        </authorList>
    </citation>
    <scope>NUCLEOTIDE SEQUENCE [LARGE SCALE GENOMIC DNA]</scope>
    <source>
        <strain evidence="1">ST1C</strain>
    </source>
</reference>
<sequence>MPLKDAMILESDLLLESTADSMPFSVFYSPTLTSKDSRAVGIVAFLLHMLTSGGTNDRSIQPSYITTSAESNDRCSFSFETVADVGAASFLKE</sequence>
<organism evidence="1 2">
    <name type="scientific">Streblomastix strix</name>
    <dbReference type="NCBI Taxonomy" id="222440"/>
    <lineage>
        <taxon>Eukaryota</taxon>
        <taxon>Metamonada</taxon>
        <taxon>Preaxostyla</taxon>
        <taxon>Oxymonadida</taxon>
        <taxon>Streblomastigidae</taxon>
        <taxon>Streblomastix</taxon>
    </lineage>
</organism>
<accession>A0A5J4WV14</accession>
<evidence type="ECO:0000313" key="1">
    <source>
        <dbReference type="EMBL" id="KAA6398897.1"/>
    </source>
</evidence>